<comment type="similarity">
    <text evidence="1 8">Belongs to the cytochrome P450 family.</text>
</comment>
<dbReference type="Gene3D" id="1.10.630.10">
    <property type="entry name" value="Cytochrome P450"/>
    <property type="match status" value="1"/>
</dbReference>
<keyword evidence="3 7" id="KW-0479">Metal-binding</keyword>
<dbReference type="InterPro" id="IPR050196">
    <property type="entry name" value="Cytochrome_P450_Monoox"/>
</dbReference>
<organism evidence="11 13">
    <name type="scientific">Methylobacterium phyllosphaerae</name>
    <dbReference type="NCBI Taxonomy" id="418223"/>
    <lineage>
        <taxon>Bacteria</taxon>
        <taxon>Pseudomonadati</taxon>
        <taxon>Pseudomonadota</taxon>
        <taxon>Alphaproteobacteria</taxon>
        <taxon>Hyphomicrobiales</taxon>
        <taxon>Methylobacteriaceae</taxon>
        <taxon>Methylobacterium</taxon>
    </lineage>
</organism>
<evidence type="ECO:0000313" key="13">
    <source>
        <dbReference type="Proteomes" id="UP000199140"/>
    </source>
</evidence>
<reference evidence="11 13" key="2">
    <citation type="submission" date="2016-10" db="EMBL/GenBank/DDBJ databases">
        <authorList>
            <person name="Varghese N."/>
            <person name="Submissions S."/>
        </authorList>
    </citation>
    <scope>NUCLEOTIDE SEQUENCE [LARGE SCALE GENOMIC DNA]</scope>
    <source>
        <strain evidence="11 13">CBMB27</strain>
    </source>
</reference>
<evidence type="ECO:0000313" key="10">
    <source>
        <dbReference type="EMBL" id="APT33017.1"/>
    </source>
</evidence>
<keyword evidence="5 7" id="KW-0408">Iron</keyword>
<evidence type="ECO:0000256" key="7">
    <source>
        <dbReference type="PIRSR" id="PIRSR602401-1"/>
    </source>
</evidence>
<keyword evidence="6 8" id="KW-0503">Monooxygenase</keyword>
<evidence type="ECO:0000256" key="8">
    <source>
        <dbReference type="RuleBase" id="RU000461"/>
    </source>
</evidence>
<evidence type="ECO:0000256" key="3">
    <source>
        <dbReference type="ARBA" id="ARBA00022723"/>
    </source>
</evidence>
<keyword evidence="9" id="KW-0472">Membrane</keyword>
<evidence type="ECO:0000256" key="1">
    <source>
        <dbReference type="ARBA" id="ARBA00010617"/>
    </source>
</evidence>
<dbReference type="SUPFAM" id="SSF48264">
    <property type="entry name" value="Cytochrome P450"/>
    <property type="match status" value="1"/>
</dbReference>
<dbReference type="InterPro" id="IPR002401">
    <property type="entry name" value="Cyt_P450_E_grp-I"/>
</dbReference>
<dbReference type="RefSeq" id="WP_043759520.1">
    <property type="nucleotide sequence ID" value="NZ_CP015367.1"/>
</dbReference>
<evidence type="ECO:0000256" key="5">
    <source>
        <dbReference type="ARBA" id="ARBA00023004"/>
    </source>
</evidence>
<keyword evidence="9" id="KW-0812">Transmembrane</keyword>
<dbReference type="PRINTS" id="PR00463">
    <property type="entry name" value="EP450I"/>
</dbReference>
<evidence type="ECO:0000256" key="9">
    <source>
        <dbReference type="SAM" id="Phobius"/>
    </source>
</evidence>
<evidence type="ECO:0000256" key="4">
    <source>
        <dbReference type="ARBA" id="ARBA00023002"/>
    </source>
</evidence>
<dbReference type="InterPro" id="IPR001128">
    <property type="entry name" value="Cyt_P450"/>
</dbReference>
<keyword evidence="2 7" id="KW-0349">Heme</keyword>
<keyword evidence="12" id="KW-1185">Reference proteome</keyword>
<evidence type="ECO:0000313" key="11">
    <source>
        <dbReference type="EMBL" id="SFH60000.1"/>
    </source>
</evidence>
<reference evidence="10 12" key="1">
    <citation type="submission" date="2016-04" db="EMBL/GenBank/DDBJ databases">
        <title>Complete genome sequencing and analysis of CBMB27, Methylobacterium phyllosphaerae isolated from leaf tissues of rice (Oryza sativa L.).</title>
        <authorList>
            <person name="Lee Y."/>
            <person name="Hwangbo K."/>
            <person name="Chung H."/>
            <person name="Yoo J."/>
            <person name="Kim K.Y."/>
            <person name="Sa T.M."/>
            <person name="Um Y."/>
            <person name="Madhaiyan M."/>
        </authorList>
    </citation>
    <scope>NUCLEOTIDE SEQUENCE [LARGE SCALE GENOMIC DNA]</scope>
    <source>
        <strain evidence="10 12">CBMB27</strain>
    </source>
</reference>
<keyword evidence="4 8" id="KW-0560">Oxidoreductase</keyword>
<comment type="cofactor">
    <cofactor evidence="7">
        <name>heme</name>
        <dbReference type="ChEBI" id="CHEBI:30413"/>
    </cofactor>
</comment>
<dbReference type="Pfam" id="PF00067">
    <property type="entry name" value="p450"/>
    <property type="match status" value="1"/>
</dbReference>
<dbReference type="PANTHER" id="PTHR24291">
    <property type="entry name" value="CYTOCHROME P450 FAMILY 4"/>
    <property type="match status" value="1"/>
</dbReference>
<evidence type="ECO:0000313" key="12">
    <source>
        <dbReference type="Proteomes" id="UP000185487"/>
    </source>
</evidence>
<dbReference type="Proteomes" id="UP000185487">
    <property type="component" value="Chromosome"/>
</dbReference>
<accession>A0AAE8L9A6</accession>
<dbReference type="PROSITE" id="PS00086">
    <property type="entry name" value="CYTOCHROME_P450"/>
    <property type="match status" value="1"/>
</dbReference>
<sequence length="469" mass="51447">MPAVGTFRVCEPGRLPLTEAVGEAVAEAIALPSVLVTMLGSLIEAWPRQIYTQPLVTTRFLGQRTTYVCDPGHIRSLLVDQAEALEREPFMLRALAPALGSGVLTADGSHWRGQRRTASPMFRPDRVRSFVPAMARAAAATRTRWHGADPAGAERDVLHEMMRTTFEVIVATMVSGDPHLEVEPFGRAMDAYLGQTSWKIALAMLRAPAWVPHPGARGGAAAVRHLRGEVARTIARRRARGEPGTDLLGLLLEARDPETGQPLPEARVVDNLLTFVAAGHETTALALAWTLRVLAEHPEVEARVVAEMAQLGDDPAADPEAADRLPYTRQVLLEVMRLYPPAPLIVRRTRAPVRLGDRVVPAGQSVHVPVYALHRHALLWDRPEVFDPDRFAPERAAARDRYAYLPFGAGPRVCIGMSLALTECLVILATLLPAFRFRPVTRAMPATQFRVTLRPKGGLTMRVEPRHVA</sequence>
<feature type="binding site" description="axial binding residue" evidence="7">
    <location>
        <position position="414"/>
    </location>
    <ligand>
        <name>heme</name>
        <dbReference type="ChEBI" id="CHEBI:30413"/>
    </ligand>
    <ligandPart>
        <name>Fe</name>
        <dbReference type="ChEBI" id="CHEBI:18248"/>
    </ligandPart>
</feature>
<dbReference type="KEGG" id="mphy:MCBMB27_03726"/>
<protein>
    <submittedName>
        <fullName evidence="10 11">Cytochrome P450</fullName>
    </submittedName>
</protein>
<dbReference type="InterPro" id="IPR036396">
    <property type="entry name" value="Cyt_P450_sf"/>
</dbReference>
<dbReference type="InterPro" id="IPR017972">
    <property type="entry name" value="Cyt_P450_CS"/>
</dbReference>
<evidence type="ECO:0000256" key="6">
    <source>
        <dbReference type="ARBA" id="ARBA00023033"/>
    </source>
</evidence>
<feature type="transmembrane region" description="Helical" evidence="9">
    <location>
        <begin position="415"/>
        <end position="435"/>
    </location>
</feature>
<dbReference type="GO" id="GO:0004497">
    <property type="term" value="F:monooxygenase activity"/>
    <property type="evidence" value="ECO:0007669"/>
    <property type="project" value="UniProtKB-KW"/>
</dbReference>
<dbReference type="AlphaFoldDB" id="A0AAE8L9A6"/>
<dbReference type="PRINTS" id="PR00385">
    <property type="entry name" value="P450"/>
</dbReference>
<proteinExistence type="inferred from homology"/>
<dbReference type="Proteomes" id="UP000199140">
    <property type="component" value="Unassembled WGS sequence"/>
</dbReference>
<dbReference type="EMBL" id="FOPK01000035">
    <property type="protein sequence ID" value="SFH60000.1"/>
    <property type="molecule type" value="Genomic_DNA"/>
</dbReference>
<dbReference type="PANTHER" id="PTHR24291:SF50">
    <property type="entry name" value="BIFUNCTIONAL ALBAFLAVENONE MONOOXYGENASE_TERPENE SYNTHASE"/>
    <property type="match status" value="1"/>
</dbReference>
<dbReference type="GO" id="GO:0016705">
    <property type="term" value="F:oxidoreductase activity, acting on paired donors, with incorporation or reduction of molecular oxygen"/>
    <property type="evidence" value="ECO:0007669"/>
    <property type="project" value="InterPro"/>
</dbReference>
<gene>
    <name evidence="10" type="ORF">MCBMB27_03726</name>
    <name evidence="11" type="ORF">SAMN05192567_13521</name>
</gene>
<keyword evidence="9" id="KW-1133">Transmembrane helix</keyword>
<evidence type="ECO:0000256" key="2">
    <source>
        <dbReference type="ARBA" id="ARBA00022617"/>
    </source>
</evidence>
<dbReference type="GO" id="GO:0005506">
    <property type="term" value="F:iron ion binding"/>
    <property type="evidence" value="ECO:0007669"/>
    <property type="project" value="InterPro"/>
</dbReference>
<name>A0AAE8L9A6_9HYPH</name>
<dbReference type="EMBL" id="CP015367">
    <property type="protein sequence ID" value="APT33017.1"/>
    <property type="molecule type" value="Genomic_DNA"/>
</dbReference>
<dbReference type="GO" id="GO:0020037">
    <property type="term" value="F:heme binding"/>
    <property type="evidence" value="ECO:0007669"/>
    <property type="project" value="InterPro"/>
</dbReference>